<protein>
    <recommendedName>
        <fullName evidence="4">phosphoethanolamine N-methyltransferase</fullName>
        <ecNumber evidence="4">2.1.1.103</ecNumber>
    </recommendedName>
</protein>
<keyword evidence="8" id="KW-1185">Reference proteome</keyword>
<dbReference type="EC" id="2.1.1.103" evidence="4"/>
<sequence length="538" mass="59703">MDAVAVPVAANGIGEVERKAQRSYWEEHSKDLTVEAMMLDSRAADLDKEERPEVLSVLPSYKGKSVLELGAGIGRFTGELAKEAGHVLALDFIESVIKKNENINGHNKNITFMCADVTSPDLKIEDNSIDLIFSNWLLMYLSDEEVEKLVGRMVKWLKGVMLSPIWRFQKESESNTLPGAKIFKECHSYDKDGGSYELSLETCKCIGAYVKSKKNQNQVKSTEDRGFQRFLDNVQYKTTGILRYERVFGEGYVSTGGIETTKEFVDKLDLKPGQKVLDVGCGIGGGDFYMAENYDAHVLGIDLSINMVSFAIERAIGRKCSVEFEVADCTTKTYPPNTFDVTYSRDTILHIHMLEDAGFHHVIAEDRTDQFLRVLQRELAEVEKNKEAFLADFTQEDYDDIVNGWNAKLKRSSAGEQRLKEKRWDARKFLTSAGIISSLSATVGSLAVAVGQQEGGDSSSFALALVFAAVVMYDASGIRFHTGRQAALLNQIVSDFPPEHPIISSFRPLQEPLGHSPFQVFAGALVGCSIAYLMGKSV</sequence>
<feature type="domain" description="Methyltransferase" evidence="6">
    <location>
        <begin position="66"/>
        <end position="158"/>
    </location>
</feature>
<comment type="catalytic activity">
    <reaction evidence="5">
        <text>phosphoethanolamine + S-adenosyl-L-methionine = N-methylethanolamine phosphate + S-adenosyl-L-homocysteine + H(+)</text>
        <dbReference type="Rhea" id="RHEA:20365"/>
        <dbReference type="ChEBI" id="CHEBI:15378"/>
        <dbReference type="ChEBI" id="CHEBI:57781"/>
        <dbReference type="ChEBI" id="CHEBI:57856"/>
        <dbReference type="ChEBI" id="CHEBI:58190"/>
        <dbReference type="ChEBI" id="CHEBI:59789"/>
        <dbReference type="EC" id="2.1.1.103"/>
    </reaction>
    <physiologicalReaction direction="left-to-right" evidence="5">
        <dbReference type="Rhea" id="RHEA:20366"/>
    </physiologicalReaction>
</comment>
<dbReference type="Pfam" id="PF02681">
    <property type="entry name" value="DUF212"/>
    <property type="match status" value="1"/>
</dbReference>
<evidence type="ECO:0000256" key="1">
    <source>
        <dbReference type="ARBA" id="ARBA00004969"/>
    </source>
</evidence>
<feature type="domain" description="Methyltransferase" evidence="6">
    <location>
        <begin position="276"/>
        <end position="352"/>
    </location>
</feature>
<keyword evidence="3" id="KW-0808">Transferase</keyword>
<dbReference type="EnsemblPlants" id="OMERI05G22040.3">
    <property type="protein sequence ID" value="OMERI05G22040.3"/>
    <property type="gene ID" value="OMERI05G22040"/>
</dbReference>
<evidence type="ECO:0000313" key="8">
    <source>
        <dbReference type="Proteomes" id="UP000008021"/>
    </source>
</evidence>
<dbReference type="Pfam" id="PF13649">
    <property type="entry name" value="Methyltransf_25"/>
    <property type="match status" value="2"/>
</dbReference>
<dbReference type="Gramene" id="OMERI05G22040.3">
    <property type="protein sequence ID" value="OMERI05G22040.3"/>
    <property type="gene ID" value="OMERI05G22040"/>
</dbReference>
<reference evidence="7" key="1">
    <citation type="submission" date="2015-04" db="UniProtKB">
        <authorList>
            <consortium name="EnsemblPlants"/>
        </authorList>
    </citation>
    <scope>IDENTIFICATION</scope>
</reference>
<dbReference type="InterPro" id="IPR041698">
    <property type="entry name" value="Methyltransf_25"/>
</dbReference>
<evidence type="ECO:0000256" key="4">
    <source>
        <dbReference type="ARBA" id="ARBA00035674"/>
    </source>
</evidence>
<dbReference type="SUPFAM" id="SSF53335">
    <property type="entry name" value="S-adenosyl-L-methionine-dependent methyltransferases"/>
    <property type="match status" value="2"/>
</dbReference>
<organism evidence="7">
    <name type="scientific">Oryza meridionalis</name>
    <dbReference type="NCBI Taxonomy" id="40149"/>
    <lineage>
        <taxon>Eukaryota</taxon>
        <taxon>Viridiplantae</taxon>
        <taxon>Streptophyta</taxon>
        <taxon>Embryophyta</taxon>
        <taxon>Tracheophyta</taxon>
        <taxon>Spermatophyta</taxon>
        <taxon>Magnoliopsida</taxon>
        <taxon>Liliopsida</taxon>
        <taxon>Poales</taxon>
        <taxon>Poaceae</taxon>
        <taxon>BOP clade</taxon>
        <taxon>Oryzoideae</taxon>
        <taxon>Oryzeae</taxon>
        <taxon>Oryzinae</taxon>
        <taxon>Oryza</taxon>
    </lineage>
</organism>
<dbReference type="InterPro" id="IPR003832">
    <property type="entry name" value="DUF212"/>
</dbReference>
<dbReference type="PANTHER" id="PTHR44307:SF14">
    <property type="entry name" value="PHOSPHOETHANOLAMINE N-METHYLTRANSFERASE 1"/>
    <property type="match status" value="1"/>
</dbReference>
<dbReference type="HOGENOM" id="CLU_029163_0_0_1"/>
<dbReference type="Proteomes" id="UP000008021">
    <property type="component" value="Chromosome 5"/>
</dbReference>
<evidence type="ECO:0000256" key="5">
    <source>
        <dbReference type="ARBA" id="ARBA00047622"/>
    </source>
</evidence>
<proteinExistence type="predicted"/>
<dbReference type="PANTHER" id="PTHR44307">
    <property type="entry name" value="PHOSPHOETHANOLAMINE METHYLTRANSFERASE"/>
    <property type="match status" value="1"/>
</dbReference>
<dbReference type="InterPro" id="IPR029063">
    <property type="entry name" value="SAM-dependent_MTases_sf"/>
</dbReference>
<evidence type="ECO:0000256" key="2">
    <source>
        <dbReference type="ARBA" id="ARBA00005189"/>
    </source>
</evidence>
<dbReference type="GO" id="GO:0000234">
    <property type="term" value="F:phosphoethanolamine N-methyltransferase activity"/>
    <property type="evidence" value="ECO:0007669"/>
    <property type="project" value="UniProtKB-EC"/>
</dbReference>
<name>A0A0E0DUF7_9ORYZ</name>
<reference evidence="7" key="2">
    <citation type="submission" date="2018-05" db="EMBL/GenBank/DDBJ databases">
        <title>OmerRS3 (Oryza meridionalis Reference Sequence Version 3).</title>
        <authorList>
            <person name="Zhang J."/>
            <person name="Kudrna D."/>
            <person name="Lee S."/>
            <person name="Talag J."/>
            <person name="Welchert J."/>
            <person name="Wing R.A."/>
        </authorList>
    </citation>
    <scope>NUCLEOTIDE SEQUENCE [LARGE SCALE GENOMIC DNA]</scope>
    <source>
        <strain evidence="7">cv. OR44</strain>
    </source>
</reference>
<dbReference type="Gene3D" id="3.40.50.150">
    <property type="entry name" value="Vaccinia Virus protein VP39"/>
    <property type="match status" value="3"/>
</dbReference>
<comment type="pathway">
    <text evidence="1">Phospholipid metabolism; phosphatidylcholine biosynthesis.</text>
</comment>
<evidence type="ECO:0000256" key="3">
    <source>
        <dbReference type="ARBA" id="ARBA00022679"/>
    </source>
</evidence>
<dbReference type="CDD" id="cd02440">
    <property type="entry name" value="AdoMet_MTases"/>
    <property type="match status" value="2"/>
</dbReference>
<dbReference type="AlphaFoldDB" id="A0A0E0DUF7"/>
<evidence type="ECO:0000259" key="6">
    <source>
        <dbReference type="Pfam" id="PF13649"/>
    </source>
</evidence>
<comment type="pathway">
    <text evidence="2">Lipid metabolism.</text>
</comment>
<evidence type="ECO:0000313" key="7">
    <source>
        <dbReference type="EnsemblPlants" id="OMERI05G22040.3"/>
    </source>
</evidence>
<accession>A0A0E0DUF7</accession>